<name>A0A834K2P6_VESPE</name>
<sequence>MRDTGYTVSTDAPASDTERDEAHIARQISHSLRVGKFNGGTPTNRDVAYKKVDQSTTSVSKCYLNTTKVPFMGLNPDFLGTPLQKYEDLQSETGQSTESEHVPDQEILESIENIYFRKDEDFDPSRHELEKQPRIFQSKEIEKRYKKLKQQHQVVSKKLLQLILQKQNACEEEFDNILVIQDQLQNMLAICRMGRQDLKIAKEQFTKAILGILANYKKRQVIEKLLKNVDTIKGLQRMGDQLKELLSKKNYPDAISLLLKCRRDAQTYKHFKCIAALNGKLQDILEQTERTLDDTLSKMCTDFDNTVYTSIQEAYMLLGKTQTAVDQMNLHFTAAIHNTASAVIRSYTEKDTQRHYIQLCQSVPKDRCVACLIELCTSLWNILISYCRVICWHNKHENNKKSNSDEKDFEKMFSNQYVKHKLENSIMRMWSEVEAQISMYLSNADLVYIKFEQFVHVLGIVNRLMELGELSGYKFGRLQESMKKQSLLYLSHYNISRLDELRIFLEYDGWELCPVKPDFVATELQEFKSLKPILNKSKVCNGLETSITSEIEAPVGIELLLQQYLEYGTSPFTVGLDDTMEEDILAHNEDFSDDSDDDELKREYVDESEHTKVNKKKYKHKHSGPMVTNTTLTILRVCGKYLQMSRLLRSIAVAVIQSMIQFFEIYFYTVHLFFTADLQINSESMYSPRLKLLLNRIKDNLIISENDTDDNANSNCNNKVRQPHLSSSVTLTQPENLYGLTERIVAVESLIFLGQQYENLKPYLEHLLGSSPQRGFLHHFYAHTIVCTTDLRKPVYMAVVSQAFDIANILNLMNKVNWEVTDVMSQHSNYIDTLLEEINVLNKKLNNIANFIPLSDEVHASIWENVAHLITHTLVEGFSCAKKCTNGGRALMQLDFTQLKSKFEELSSTLKPMPHKNYVESYIKAYYYPENSLEEWIKEHKEYSVKHLIGLISSACQNNKKTRQRLIASVDNEQRPCR</sequence>
<dbReference type="GO" id="GO:0005829">
    <property type="term" value="C:cytosol"/>
    <property type="evidence" value="ECO:0007669"/>
    <property type="project" value="GOC"/>
</dbReference>
<comment type="caution">
    <text evidence="7">The sequence shown here is derived from an EMBL/GenBank/DDBJ whole genome shotgun (WGS) entry which is preliminary data.</text>
</comment>
<dbReference type="PANTHER" id="PTHR13258">
    <property type="entry name" value="SYNDETIN"/>
    <property type="match status" value="1"/>
</dbReference>
<dbReference type="Pfam" id="PF10474">
    <property type="entry name" value="Syndetin_C"/>
    <property type="match status" value="1"/>
</dbReference>
<evidence type="ECO:0000256" key="3">
    <source>
        <dbReference type="ARBA" id="ARBA00023054"/>
    </source>
</evidence>
<evidence type="ECO:0000256" key="2">
    <source>
        <dbReference type="ARBA" id="ARBA00022927"/>
    </source>
</evidence>
<keyword evidence="3" id="KW-0175">Coiled coil</keyword>
<evidence type="ECO:0000313" key="7">
    <source>
        <dbReference type="EMBL" id="KAF7398111.1"/>
    </source>
</evidence>
<gene>
    <name evidence="7" type="ORF">H0235_016119</name>
</gene>
<keyword evidence="8" id="KW-1185">Reference proteome</keyword>
<dbReference type="PANTHER" id="PTHR13258:SF0">
    <property type="entry name" value="SYNDETIN"/>
    <property type="match status" value="1"/>
</dbReference>
<organism evidence="7 8">
    <name type="scientific">Vespula pensylvanica</name>
    <name type="common">Western yellow jacket</name>
    <name type="synonym">Wasp</name>
    <dbReference type="NCBI Taxonomy" id="30213"/>
    <lineage>
        <taxon>Eukaryota</taxon>
        <taxon>Metazoa</taxon>
        <taxon>Ecdysozoa</taxon>
        <taxon>Arthropoda</taxon>
        <taxon>Hexapoda</taxon>
        <taxon>Insecta</taxon>
        <taxon>Pterygota</taxon>
        <taxon>Neoptera</taxon>
        <taxon>Endopterygota</taxon>
        <taxon>Hymenoptera</taxon>
        <taxon>Apocrita</taxon>
        <taxon>Aculeata</taxon>
        <taxon>Vespoidea</taxon>
        <taxon>Vespidae</taxon>
        <taxon>Vespinae</taxon>
        <taxon>Vespula</taxon>
    </lineage>
</organism>
<dbReference type="Pfam" id="PF10475">
    <property type="entry name" value="Vps54_N"/>
    <property type="match status" value="1"/>
</dbReference>
<dbReference type="AlphaFoldDB" id="A0A834K2P6"/>
<dbReference type="Proteomes" id="UP000600918">
    <property type="component" value="Unassembled WGS sequence"/>
</dbReference>
<proteinExistence type="predicted"/>
<dbReference type="InterPro" id="IPR019515">
    <property type="entry name" value="VPS54_N"/>
</dbReference>
<evidence type="ECO:0000256" key="1">
    <source>
        <dbReference type="ARBA" id="ARBA00022448"/>
    </source>
</evidence>
<evidence type="ECO:0000259" key="6">
    <source>
        <dbReference type="Pfam" id="PF10475"/>
    </source>
</evidence>
<accession>A0A834K2P6</accession>
<feature type="domain" description="Vacuolar protein sorting-associated protein 54 N-terminal" evidence="6">
    <location>
        <begin position="108"/>
        <end position="392"/>
    </location>
</feature>
<reference evidence="7" key="1">
    <citation type="journal article" date="2020" name="G3 (Bethesda)">
        <title>High-Quality Assemblies for Three Invasive Social Wasps from the &lt;i&gt;Vespula&lt;/i&gt; Genus.</title>
        <authorList>
            <person name="Harrop T.W.R."/>
            <person name="Guhlin J."/>
            <person name="McLaughlin G.M."/>
            <person name="Permina E."/>
            <person name="Stockwell P."/>
            <person name="Gilligan J."/>
            <person name="Le Lec M.F."/>
            <person name="Gruber M.A.M."/>
            <person name="Quinn O."/>
            <person name="Lovegrove M."/>
            <person name="Duncan E.J."/>
            <person name="Remnant E.J."/>
            <person name="Van Eeckhoven J."/>
            <person name="Graham B."/>
            <person name="Knapp R.A."/>
            <person name="Langford K.W."/>
            <person name="Kronenberg Z."/>
            <person name="Press M.O."/>
            <person name="Eacker S.M."/>
            <person name="Wilson-Rankin E.E."/>
            <person name="Purcell J."/>
            <person name="Lester P.J."/>
            <person name="Dearden P.K."/>
        </authorList>
    </citation>
    <scope>NUCLEOTIDE SEQUENCE</scope>
    <source>
        <strain evidence="7">Volc-1</strain>
    </source>
</reference>
<keyword evidence="1" id="KW-0813">Transport</keyword>
<evidence type="ECO:0000313" key="8">
    <source>
        <dbReference type="Proteomes" id="UP000600918"/>
    </source>
</evidence>
<keyword evidence="2" id="KW-0653">Protein transport</keyword>
<evidence type="ECO:0000256" key="4">
    <source>
        <dbReference type="SAM" id="MobiDB-lite"/>
    </source>
</evidence>
<evidence type="ECO:0000259" key="5">
    <source>
        <dbReference type="Pfam" id="PF10474"/>
    </source>
</evidence>
<protein>
    <recommendedName>
        <fullName evidence="9">Syndetin</fullName>
    </recommendedName>
</protein>
<dbReference type="GO" id="GO:1990745">
    <property type="term" value="C:EARP complex"/>
    <property type="evidence" value="ECO:0007669"/>
    <property type="project" value="InterPro"/>
</dbReference>
<feature type="domain" description="Syndetin C-terminal" evidence="5">
    <location>
        <begin position="737"/>
        <end position="971"/>
    </location>
</feature>
<feature type="compositionally biased region" description="Polar residues" evidence="4">
    <location>
        <begin position="1"/>
        <end position="12"/>
    </location>
</feature>
<dbReference type="GO" id="GO:0015031">
    <property type="term" value="P:protein transport"/>
    <property type="evidence" value="ECO:0007669"/>
    <property type="project" value="UniProtKB-KW"/>
</dbReference>
<dbReference type="InterPro" id="IPR040047">
    <property type="entry name" value="VPS50"/>
</dbReference>
<dbReference type="GO" id="GO:0000149">
    <property type="term" value="F:SNARE binding"/>
    <property type="evidence" value="ECO:0007669"/>
    <property type="project" value="TreeGrafter"/>
</dbReference>
<dbReference type="GO" id="GO:0042147">
    <property type="term" value="P:retrograde transport, endosome to Golgi"/>
    <property type="evidence" value="ECO:0007669"/>
    <property type="project" value="InterPro"/>
</dbReference>
<dbReference type="GO" id="GO:0032456">
    <property type="term" value="P:endocytic recycling"/>
    <property type="evidence" value="ECO:0007669"/>
    <property type="project" value="InterPro"/>
</dbReference>
<feature type="region of interest" description="Disordered" evidence="4">
    <location>
        <begin position="1"/>
        <end position="20"/>
    </location>
</feature>
<evidence type="ECO:0008006" key="9">
    <source>
        <dbReference type="Google" id="ProtNLM"/>
    </source>
</evidence>
<dbReference type="EMBL" id="JACSDY010000019">
    <property type="protein sequence ID" value="KAF7398111.1"/>
    <property type="molecule type" value="Genomic_DNA"/>
</dbReference>
<dbReference type="InterPro" id="IPR019514">
    <property type="entry name" value="Syndetin_C"/>
</dbReference>